<reference evidence="1 2" key="1">
    <citation type="submission" date="2024-02" db="EMBL/GenBank/DDBJ databases">
        <authorList>
            <person name="Vignale AGUSTIN F."/>
            <person name="Sosa J E."/>
            <person name="Modenutti C."/>
        </authorList>
    </citation>
    <scope>NUCLEOTIDE SEQUENCE [LARGE SCALE GENOMIC DNA]</scope>
</reference>
<proteinExistence type="predicted"/>
<dbReference type="Proteomes" id="UP001642360">
    <property type="component" value="Unassembled WGS sequence"/>
</dbReference>
<dbReference type="AlphaFoldDB" id="A0ABC8RT22"/>
<dbReference type="InterPro" id="IPR052592">
    <property type="entry name" value="LRR-RLK"/>
</dbReference>
<evidence type="ECO:0000313" key="1">
    <source>
        <dbReference type="EMBL" id="CAK9145167.1"/>
    </source>
</evidence>
<dbReference type="InterPro" id="IPR001611">
    <property type="entry name" value="Leu-rich_rpt"/>
</dbReference>
<dbReference type="EMBL" id="CAUOFW020001465">
    <property type="protein sequence ID" value="CAK9145167.1"/>
    <property type="molecule type" value="Genomic_DNA"/>
</dbReference>
<dbReference type="Gene3D" id="3.80.10.10">
    <property type="entry name" value="Ribonuclease Inhibitor"/>
    <property type="match status" value="1"/>
</dbReference>
<dbReference type="PANTHER" id="PTHR48054:SF94">
    <property type="entry name" value="LEUCINE-RICH REPEAT RECEPTOR-LIKE PROTEIN FASCIATED EAR2"/>
    <property type="match status" value="1"/>
</dbReference>
<sequence>MWNEISGKIPVELQVLNLGRSHFSGAIPPSIVNTLAGLKPSDLPRLRNLKHLDLNINSLIGTIPPSIYNLS</sequence>
<protein>
    <submittedName>
        <fullName evidence="1">Uncharacterized protein</fullName>
    </submittedName>
</protein>
<dbReference type="InterPro" id="IPR032675">
    <property type="entry name" value="LRR_dom_sf"/>
</dbReference>
<evidence type="ECO:0000313" key="2">
    <source>
        <dbReference type="Proteomes" id="UP001642360"/>
    </source>
</evidence>
<comment type="caution">
    <text evidence="1">The sequence shown here is derived from an EMBL/GenBank/DDBJ whole genome shotgun (WGS) entry which is preliminary data.</text>
</comment>
<accession>A0ABC8RT22</accession>
<organism evidence="1 2">
    <name type="scientific">Ilex paraguariensis</name>
    <name type="common">yerba mate</name>
    <dbReference type="NCBI Taxonomy" id="185542"/>
    <lineage>
        <taxon>Eukaryota</taxon>
        <taxon>Viridiplantae</taxon>
        <taxon>Streptophyta</taxon>
        <taxon>Embryophyta</taxon>
        <taxon>Tracheophyta</taxon>
        <taxon>Spermatophyta</taxon>
        <taxon>Magnoliopsida</taxon>
        <taxon>eudicotyledons</taxon>
        <taxon>Gunneridae</taxon>
        <taxon>Pentapetalae</taxon>
        <taxon>asterids</taxon>
        <taxon>campanulids</taxon>
        <taxon>Aquifoliales</taxon>
        <taxon>Aquifoliaceae</taxon>
        <taxon>Ilex</taxon>
    </lineage>
</organism>
<keyword evidence="2" id="KW-1185">Reference proteome</keyword>
<dbReference type="Pfam" id="PF00560">
    <property type="entry name" value="LRR_1"/>
    <property type="match status" value="2"/>
</dbReference>
<dbReference type="SUPFAM" id="SSF52058">
    <property type="entry name" value="L domain-like"/>
    <property type="match status" value="1"/>
</dbReference>
<dbReference type="PANTHER" id="PTHR48054">
    <property type="entry name" value="RECEPTOR KINASE-LIKE PROTEIN XA21"/>
    <property type="match status" value="1"/>
</dbReference>
<name>A0ABC8RT22_9AQUA</name>
<gene>
    <name evidence="1" type="ORF">ILEXP_LOCUS12962</name>
</gene>